<comment type="subcellular location">
    <subcellularLocation>
        <location evidence="1">Membrane</location>
        <topology evidence="1">Multi-pass membrane protein</topology>
    </subcellularLocation>
</comment>
<evidence type="ECO:0000256" key="1">
    <source>
        <dbReference type="ARBA" id="ARBA00004141"/>
    </source>
</evidence>
<feature type="transmembrane region" description="Helical" evidence="8">
    <location>
        <begin position="1241"/>
        <end position="1266"/>
    </location>
</feature>
<evidence type="ECO:0000313" key="11">
    <source>
        <dbReference type="Proteomes" id="UP000472727"/>
    </source>
</evidence>
<feature type="domain" description="Rhodopsin" evidence="9">
    <location>
        <begin position="1177"/>
        <end position="1423"/>
    </location>
</feature>
<feature type="region of interest" description="Disordered" evidence="7">
    <location>
        <begin position="734"/>
        <end position="753"/>
    </location>
</feature>
<protein>
    <recommendedName>
        <fullName evidence="9">Rhodopsin domain-containing protein</fullName>
    </recommendedName>
</protein>
<feature type="coiled-coil region" evidence="6">
    <location>
        <begin position="760"/>
        <end position="808"/>
    </location>
</feature>
<gene>
    <name evidence="10" type="ORF">TWF106_006764</name>
</gene>
<evidence type="ECO:0000313" key="10">
    <source>
        <dbReference type="EMBL" id="KAF3220438.1"/>
    </source>
</evidence>
<dbReference type="PANTHER" id="PTHR33048:SF47">
    <property type="entry name" value="INTEGRAL MEMBRANE PROTEIN-RELATED"/>
    <property type="match status" value="1"/>
</dbReference>
<evidence type="ECO:0000256" key="7">
    <source>
        <dbReference type="SAM" id="MobiDB-lite"/>
    </source>
</evidence>
<keyword evidence="2 8" id="KW-0812">Transmembrane</keyword>
<dbReference type="InterPro" id="IPR049326">
    <property type="entry name" value="Rhodopsin_dom_fungi"/>
</dbReference>
<evidence type="ECO:0000256" key="4">
    <source>
        <dbReference type="ARBA" id="ARBA00023136"/>
    </source>
</evidence>
<feature type="transmembrane region" description="Helical" evidence="8">
    <location>
        <begin position="1278"/>
        <end position="1301"/>
    </location>
</feature>
<dbReference type="Proteomes" id="UP000472727">
    <property type="component" value="Unassembled WGS sequence"/>
</dbReference>
<feature type="transmembrane region" description="Helical" evidence="8">
    <location>
        <begin position="1144"/>
        <end position="1163"/>
    </location>
</feature>
<keyword evidence="3 8" id="KW-1133">Transmembrane helix</keyword>
<feature type="compositionally biased region" description="Basic and acidic residues" evidence="7">
    <location>
        <begin position="280"/>
        <end position="294"/>
    </location>
</feature>
<feature type="transmembrane region" description="Helical" evidence="8">
    <location>
        <begin position="1393"/>
        <end position="1417"/>
    </location>
</feature>
<keyword evidence="4 8" id="KW-0472">Membrane</keyword>
<evidence type="ECO:0000256" key="8">
    <source>
        <dbReference type="SAM" id="Phobius"/>
    </source>
</evidence>
<reference evidence="10 11" key="1">
    <citation type="submission" date="2019-06" db="EMBL/GenBank/DDBJ databases">
        <authorList>
            <person name="Palmer J.M."/>
        </authorList>
    </citation>
    <scope>NUCLEOTIDE SEQUENCE [LARGE SCALE GENOMIC DNA]</scope>
    <source>
        <strain evidence="10 11">TWF106</strain>
    </source>
</reference>
<comment type="caution">
    <text evidence="10">The sequence shown here is derived from an EMBL/GenBank/DDBJ whole genome shotgun (WGS) entry which is preliminary data.</text>
</comment>
<evidence type="ECO:0000259" key="9">
    <source>
        <dbReference type="Pfam" id="PF20684"/>
    </source>
</evidence>
<feature type="transmembrane region" description="Helical" evidence="8">
    <location>
        <begin position="1184"/>
        <end position="1207"/>
    </location>
</feature>
<dbReference type="EMBL" id="WIWS01000033">
    <property type="protein sequence ID" value="KAF3220438.1"/>
    <property type="molecule type" value="Genomic_DNA"/>
</dbReference>
<keyword evidence="6" id="KW-0175">Coiled coil</keyword>
<evidence type="ECO:0000256" key="3">
    <source>
        <dbReference type="ARBA" id="ARBA00022989"/>
    </source>
</evidence>
<sequence>MSSQSSHSAAASAAGCEKVVLENPVSCLSESAPSNIPLSKRIKLSEVKHNMGIENVTVNTESFDSSCSTISLPEDFDPVPALVNATEYVRKHLQQSVLRHDTELSLLSSESSHRLCVDTLENLALNSKLPPWKLDSIKAGGSLLAFGNDDGAPLSEVARPPGPRSRTEGMATMPQTFRYSPTSWKITSAEKDCFVFLETIKGVPPETVMWTDHQHGSYINPTTWVSSVRRQKGVYHYSSQTSAADKFSPIFPNYVCDDSKESAAHILVQRKGYKPQRPGADSDTKGEKRSHPADVVDGFSECPLPDKELHDPDHEMAAVGFGVGADGQHNQNPDVDVDDFSCEDFRSPAEMAESIGRQSYGFDASYDDDDDVSIATENTEDREERFPVFERSSGVGIRVIYITRDPVSRQRIVLVDHVQEEDERYRYVRDRLARSKREGVFVDSLTIDCPSITEMDLRARLHLAYDHLEERLNFLIREGKIDAETYTGLPPDAPITANEKPISLVISNDDDNHSGYDGNVNNPFNPDGNIPIHGGRCGSGRSSPRHDQPMEFEEFKSPADNGFYCRQFRIDGEMIRVSAEFDFVYIRIGRETFTYPWNTSPTVSRKEAVDLLNKVWAGPIPSAVAKFVGVGVVYEAVVEALGTIFEYGKRDVPSESSYLSGTGHPLIPVESTGPAGSIPRWHVPGDESVKNSKTLGVRGKENLLNKPVRLGDGKPLERKENLFKKLVAPESDVKLLSGGEKDNSSKQKTEEGRGELLDVISSMQEEIRRLSHQREADRREVIRMAGMISRLEGEVAELRGKLRIREEEEEEEMIAWEGGDLEGELQQWGPARGQQDQIVGEGVDLLEFDDPSDFEKVSPAEDGGDDDQVAVVTEWEPLVPIPDDTTQLIVVATETGAAARILERVSGDARLCRSLVYLEVRGGRLDIVDDDFCKLIQLCPDLVGVAVRGGVNLTDVSMRCVLTSCRMICGLELSGQPSTPGQISSRPLRGIPYPWQGCSLRELVLRHQPGVEEGELKKVLEEERPCLRVTLARGGEETVFAAGSGGSLPYNDRAPGLGRWVSLRGELWEGDEAWRRSQEGIWEGVRRGVARSSVLGLLTYKPDCGGLTWMLDDYQMDGVGRRSNNPNGLNGEAMLSVKPLVVNIISWVLAAIATGFVILRFYMRNRNARFEGYKLRNCRWRVSDWIISITIFLIYLANLSDTITVVMENGLDDMNLVPDVNDSRSAYHVMSPGPLKALLKILFASLFPYYLSWWGVKIYLIVLYYKLVPQSALPKHRIALHCLAVLTVTAGITMVAANLFWCHPIGLNWDLYPTKERNCLAYFSRGAFVVTVSLHCSTEVLIFSFPFSFLHVLKRNNKQKFYAAAAMFAVGFLGVVISISRTTYIVTAHYTPIISIVNAWGTLEQTVGVVVCCLPTFKALVRRRWSKFSANRSKSTRAGVLGTRSSAQNSIFYKEYMKGGTPRTGSDFGSSSFASSSTAAAQYMGAGGRRGSVKDRESAILRVDSFERMEAIVEAEAARGRASGSLTLEEA</sequence>
<evidence type="ECO:0000256" key="5">
    <source>
        <dbReference type="ARBA" id="ARBA00038359"/>
    </source>
</evidence>
<organism evidence="10 11">
    <name type="scientific">Orbilia oligospora</name>
    <name type="common">Nematode-trapping fungus</name>
    <name type="synonym">Arthrobotrys oligospora</name>
    <dbReference type="NCBI Taxonomy" id="2813651"/>
    <lineage>
        <taxon>Eukaryota</taxon>
        <taxon>Fungi</taxon>
        <taxon>Dikarya</taxon>
        <taxon>Ascomycota</taxon>
        <taxon>Pezizomycotina</taxon>
        <taxon>Orbiliomycetes</taxon>
        <taxon>Orbiliales</taxon>
        <taxon>Orbiliaceae</taxon>
        <taxon>Orbilia</taxon>
    </lineage>
</organism>
<dbReference type="InterPro" id="IPR052337">
    <property type="entry name" value="SAT4-like"/>
</dbReference>
<proteinExistence type="inferred from homology"/>
<accession>A0A7C8QNA5</accession>
<feature type="region of interest" description="Disordered" evidence="7">
    <location>
        <begin position="270"/>
        <end position="298"/>
    </location>
</feature>
<evidence type="ECO:0000256" key="6">
    <source>
        <dbReference type="SAM" id="Coils"/>
    </source>
</evidence>
<dbReference type="PANTHER" id="PTHR33048">
    <property type="entry name" value="PTH11-LIKE INTEGRAL MEMBRANE PROTEIN (AFU_ORTHOLOGUE AFUA_5G11245)"/>
    <property type="match status" value="1"/>
</dbReference>
<dbReference type="Pfam" id="PF20684">
    <property type="entry name" value="Fung_rhodopsin"/>
    <property type="match status" value="1"/>
</dbReference>
<feature type="transmembrane region" description="Helical" evidence="8">
    <location>
        <begin position="1321"/>
        <end position="1349"/>
    </location>
</feature>
<dbReference type="GO" id="GO:0016020">
    <property type="term" value="C:membrane"/>
    <property type="evidence" value="ECO:0007669"/>
    <property type="project" value="UniProtKB-SubCell"/>
</dbReference>
<comment type="similarity">
    <text evidence="5">Belongs to the SAT4 family.</text>
</comment>
<feature type="transmembrane region" description="Helical" evidence="8">
    <location>
        <begin position="1361"/>
        <end position="1381"/>
    </location>
</feature>
<evidence type="ECO:0000256" key="2">
    <source>
        <dbReference type="ARBA" id="ARBA00022692"/>
    </source>
</evidence>
<name>A0A7C8QNA5_ORBOL</name>
<feature type="compositionally biased region" description="Basic and acidic residues" evidence="7">
    <location>
        <begin position="739"/>
        <end position="753"/>
    </location>
</feature>